<evidence type="ECO:0000256" key="1">
    <source>
        <dbReference type="ARBA" id="ARBA00000830"/>
    </source>
</evidence>
<dbReference type="PANTHER" id="PTHR43434:SF1">
    <property type="entry name" value="PHOSPHOGLYCOLATE PHOSPHATASE"/>
    <property type="match status" value="1"/>
</dbReference>
<dbReference type="PANTHER" id="PTHR43434">
    <property type="entry name" value="PHOSPHOGLYCOLATE PHOSPHATASE"/>
    <property type="match status" value="1"/>
</dbReference>
<proteinExistence type="inferred from homology"/>
<dbReference type="KEGG" id="paby:Ga0080574_TMP423"/>
<dbReference type="Gene3D" id="1.10.150.240">
    <property type="entry name" value="Putative phosphatase, domain 2"/>
    <property type="match status" value="1"/>
</dbReference>
<geneLocation type="plasmid" evidence="6">
    <name>ppaby1</name>
</geneLocation>
<dbReference type="InterPro" id="IPR023214">
    <property type="entry name" value="HAD_sf"/>
</dbReference>
<accession>A0A1P8UN05</accession>
<evidence type="ECO:0000313" key="6">
    <source>
        <dbReference type="Proteomes" id="UP000187059"/>
    </source>
</evidence>
<evidence type="ECO:0000256" key="2">
    <source>
        <dbReference type="ARBA" id="ARBA00004818"/>
    </source>
</evidence>
<dbReference type="OrthoDB" id="9782449at2"/>
<dbReference type="Pfam" id="PF13419">
    <property type="entry name" value="HAD_2"/>
    <property type="match status" value="1"/>
</dbReference>
<organism evidence="5 6">
    <name type="scientific">Salipiger abyssi</name>
    <dbReference type="NCBI Taxonomy" id="1250539"/>
    <lineage>
        <taxon>Bacteria</taxon>
        <taxon>Pseudomonadati</taxon>
        <taxon>Pseudomonadota</taxon>
        <taxon>Alphaproteobacteria</taxon>
        <taxon>Rhodobacterales</taxon>
        <taxon>Roseobacteraceae</taxon>
        <taxon>Salipiger</taxon>
    </lineage>
</organism>
<evidence type="ECO:0000256" key="3">
    <source>
        <dbReference type="ARBA" id="ARBA00006171"/>
    </source>
</evidence>
<sequence length="201" mass="21840">MICLDFDGVIADTLGFWDRLCRQAAAEQGLVLPRGMTPFARLCPLTFLQLGADLGLDAARFDKRMAALSLEQESVAAPFPEMPACLETLAALAPLCVLSSSRTVFVRWFLSRHGLDGHFRDVLGGDRHPGKAAALRSMPQAVLMIGDAKSDIDAARQAGLRSVGVLWGWQDRSMLEGADYLAERPEELLTFARAALAEPRG</sequence>
<name>A0A1P8UN05_9RHOB</name>
<reference evidence="5 6" key="1">
    <citation type="submission" date="2016-04" db="EMBL/GenBank/DDBJ databases">
        <title>Deep-sea bacteria in the southern Pacific.</title>
        <authorList>
            <person name="Tang K."/>
        </authorList>
    </citation>
    <scope>NUCLEOTIDE SEQUENCE [LARGE SCALE GENOMIC DNA]</scope>
    <source>
        <strain evidence="5 6">JLT2014</strain>
        <plasmid evidence="6">ppaby1</plasmid>
    </source>
</reference>
<evidence type="ECO:0000313" key="5">
    <source>
        <dbReference type="EMBL" id="APZ50757.1"/>
    </source>
</evidence>
<protein>
    <recommendedName>
        <fullName evidence="4">phosphoglycolate phosphatase</fullName>
        <ecNumber evidence="4">3.1.3.18</ecNumber>
    </recommendedName>
</protein>
<keyword evidence="6" id="KW-1185">Reference proteome</keyword>
<comment type="similarity">
    <text evidence="3">Belongs to the HAD-like hydrolase superfamily. CbbY/CbbZ/Gph/YieH family.</text>
</comment>
<dbReference type="SUPFAM" id="SSF56784">
    <property type="entry name" value="HAD-like"/>
    <property type="match status" value="1"/>
</dbReference>
<dbReference type="AlphaFoldDB" id="A0A1P8UN05"/>
<dbReference type="Gene3D" id="3.40.50.1000">
    <property type="entry name" value="HAD superfamily/HAD-like"/>
    <property type="match status" value="1"/>
</dbReference>
<dbReference type="Proteomes" id="UP000187059">
    <property type="component" value="Plasmid pPABY1"/>
</dbReference>
<keyword evidence="5" id="KW-0614">Plasmid</keyword>
<dbReference type="EC" id="3.1.3.18" evidence="4"/>
<dbReference type="InterPro" id="IPR041492">
    <property type="entry name" value="HAD_2"/>
</dbReference>
<gene>
    <name evidence="5" type="ORF">Ga0080574_TMP423</name>
</gene>
<dbReference type="RefSeq" id="WP_076694831.1">
    <property type="nucleotide sequence ID" value="NZ_CP015091.1"/>
</dbReference>
<dbReference type="EMBL" id="CP015091">
    <property type="protein sequence ID" value="APZ50757.1"/>
    <property type="molecule type" value="Genomic_DNA"/>
</dbReference>
<comment type="pathway">
    <text evidence="2">Organic acid metabolism; glycolate biosynthesis; glycolate from 2-phosphoglycolate: step 1/1.</text>
</comment>
<dbReference type="InterPro" id="IPR036412">
    <property type="entry name" value="HAD-like_sf"/>
</dbReference>
<dbReference type="SFLD" id="SFLDS00003">
    <property type="entry name" value="Haloacid_Dehalogenase"/>
    <property type="match status" value="1"/>
</dbReference>
<keyword evidence="5" id="KW-0378">Hydrolase</keyword>
<evidence type="ECO:0000256" key="4">
    <source>
        <dbReference type="ARBA" id="ARBA00013078"/>
    </source>
</evidence>
<dbReference type="GO" id="GO:0008967">
    <property type="term" value="F:phosphoglycolate phosphatase activity"/>
    <property type="evidence" value="ECO:0007669"/>
    <property type="project" value="UniProtKB-EC"/>
</dbReference>
<dbReference type="SFLD" id="SFLDG01129">
    <property type="entry name" value="C1.5:_HAD__Beta-PGM__Phosphata"/>
    <property type="match status" value="1"/>
</dbReference>
<comment type="catalytic activity">
    <reaction evidence="1">
        <text>2-phosphoglycolate + H2O = glycolate + phosphate</text>
        <dbReference type="Rhea" id="RHEA:14369"/>
        <dbReference type="ChEBI" id="CHEBI:15377"/>
        <dbReference type="ChEBI" id="CHEBI:29805"/>
        <dbReference type="ChEBI" id="CHEBI:43474"/>
        <dbReference type="ChEBI" id="CHEBI:58033"/>
        <dbReference type="EC" id="3.1.3.18"/>
    </reaction>
</comment>
<dbReference type="InterPro" id="IPR050155">
    <property type="entry name" value="HAD-like_hydrolase_sf"/>
</dbReference>
<dbReference type="InterPro" id="IPR023198">
    <property type="entry name" value="PGP-like_dom2"/>
</dbReference>
<dbReference type="GO" id="GO:0006281">
    <property type="term" value="P:DNA repair"/>
    <property type="evidence" value="ECO:0007669"/>
    <property type="project" value="TreeGrafter"/>
</dbReference>